<dbReference type="EMBL" id="PSZC01000014">
    <property type="protein sequence ID" value="PPJ36337.1"/>
    <property type="molecule type" value="Genomic_DNA"/>
</dbReference>
<accession>A0A2S6AM70</accession>
<organism evidence="1 2">
    <name type="scientific">Nocardia nova</name>
    <dbReference type="NCBI Taxonomy" id="37330"/>
    <lineage>
        <taxon>Bacteria</taxon>
        <taxon>Bacillati</taxon>
        <taxon>Actinomycetota</taxon>
        <taxon>Actinomycetes</taxon>
        <taxon>Mycobacteriales</taxon>
        <taxon>Nocardiaceae</taxon>
        <taxon>Nocardia</taxon>
    </lineage>
</organism>
<dbReference type="AlphaFoldDB" id="A0A2S6AM70"/>
<dbReference type="Pfam" id="PF20320">
    <property type="entry name" value="DUF6615"/>
    <property type="match status" value="1"/>
</dbReference>
<comment type="caution">
    <text evidence="1">The sequence shown here is derived from an EMBL/GenBank/DDBJ whole genome shotgun (WGS) entry which is preliminary data.</text>
</comment>
<protein>
    <submittedName>
        <fullName evidence="1">Uncharacterized protein</fullName>
    </submittedName>
</protein>
<sequence length="364" mass="41742">MLGLLVERGVCHETETRPKRSESTADLNTLRAFMDELAAQTWWKYRDGHSLGLAPAEESVTDSNLLELHRRFPQLAVRRLTKSAEKRVGADWEWWVGSASDGWLCLRIQAKRINDSGYPMLDHPGFEDDDRQYEALIRSCQDTHFFPYHVFYNGWERTRFRASDGALDDRTVLENNPSWPHTEPPPFLIADVDPHRLPEVRMVRPDGRELVWWGCAAMSTYRVAELHSVTKQRNYAPRYLARAMPWSRLFATRPNEGLPGVDPFVFVEAGLLNRIHYLLLSDTVAAGGAVRDIDKVSVAPDGIEELQGRRISQLPDYARAILRGRAAPQRFDEAFFEAELAPATYTIVTDLTRFFEGRGVDRQW</sequence>
<evidence type="ECO:0000313" key="1">
    <source>
        <dbReference type="EMBL" id="PPJ36337.1"/>
    </source>
</evidence>
<name>A0A2S6AM70_9NOCA</name>
<gene>
    <name evidence="1" type="ORF">C5E45_19990</name>
</gene>
<dbReference type="Proteomes" id="UP000239874">
    <property type="component" value="Unassembled WGS sequence"/>
</dbReference>
<proteinExistence type="predicted"/>
<dbReference type="InterPro" id="IPR046723">
    <property type="entry name" value="DUF6615"/>
</dbReference>
<evidence type="ECO:0000313" key="2">
    <source>
        <dbReference type="Proteomes" id="UP000239874"/>
    </source>
</evidence>
<reference evidence="1 2" key="1">
    <citation type="submission" date="2018-02" db="EMBL/GenBank/DDBJ databases">
        <title>8 Nocardia nova and 1 Nocardia cyriacigeorgica strain used for evolution to TMP-SMX.</title>
        <authorList>
            <person name="Mehta H."/>
            <person name="Weng J."/>
            <person name="Shamoo Y."/>
        </authorList>
    </citation>
    <scope>NUCLEOTIDE SEQUENCE [LARGE SCALE GENOMIC DNA]</scope>
    <source>
        <strain evidence="1 2">MDA3139</strain>
    </source>
</reference>